<name>A0A238JJA8_9RHOB</name>
<sequence length="202" mass="22041">MLIQSVEDVLLLIASWAGLADYTPPTRVAQDGIPDALSLIEDLTTRLGPNFYSSPPVTADLMNVQDTITLSRDLVPDEFGVSTIVTENQGVYRLGVSNRDPGQALAAGDWLYGDQDLNENGWSPSGLRTEDAYILALLVNGFFGLSCQCEIRDEDAVDEIPADTDQLLWSHKALGSGWPGFWTNSQQTKLHFGGLGQTLLRQ</sequence>
<dbReference type="OrthoDB" id="7827238at2"/>
<gene>
    <name evidence="1" type="ORF">TRP8649_04370</name>
</gene>
<dbReference type="AlphaFoldDB" id="A0A238JJA8"/>
<reference evidence="2" key="1">
    <citation type="submission" date="2017-05" db="EMBL/GenBank/DDBJ databases">
        <authorList>
            <person name="Rodrigo-Torres L."/>
            <person name="Arahal R. D."/>
            <person name="Lucena T."/>
        </authorList>
    </citation>
    <scope>NUCLEOTIDE SEQUENCE [LARGE SCALE GENOMIC DNA]</scope>
    <source>
        <strain evidence="2">CECT 8649</strain>
    </source>
</reference>
<organism evidence="1 2">
    <name type="scientific">Pelagimonas phthalicica</name>
    <dbReference type="NCBI Taxonomy" id="1037362"/>
    <lineage>
        <taxon>Bacteria</taxon>
        <taxon>Pseudomonadati</taxon>
        <taxon>Pseudomonadota</taxon>
        <taxon>Alphaproteobacteria</taxon>
        <taxon>Rhodobacterales</taxon>
        <taxon>Roseobacteraceae</taxon>
        <taxon>Pelagimonas</taxon>
    </lineage>
</organism>
<accession>A0A238JJA8</accession>
<protein>
    <submittedName>
        <fullName evidence="1">Uncharacterized protein</fullName>
    </submittedName>
</protein>
<proteinExistence type="predicted"/>
<dbReference type="Proteomes" id="UP000225972">
    <property type="component" value="Unassembled WGS sequence"/>
</dbReference>
<evidence type="ECO:0000313" key="2">
    <source>
        <dbReference type="Proteomes" id="UP000225972"/>
    </source>
</evidence>
<keyword evidence="2" id="KW-1185">Reference proteome</keyword>
<evidence type="ECO:0000313" key="1">
    <source>
        <dbReference type="EMBL" id="SMX30227.1"/>
    </source>
</evidence>
<dbReference type="EMBL" id="FXXP01000003">
    <property type="protein sequence ID" value="SMX30227.1"/>
    <property type="molecule type" value="Genomic_DNA"/>
</dbReference>
<dbReference type="RefSeq" id="WP_099249093.1">
    <property type="nucleotide sequence ID" value="NZ_FXXP01000003.1"/>
</dbReference>